<dbReference type="Proteomes" id="UP001595712">
    <property type="component" value="Unassembled WGS sequence"/>
</dbReference>
<proteinExistence type="predicted"/>
<evidence type="ECO:0000313" key="3">
    <source>
        <dbReference type="Proteomes" id="UP001595712"/>
    </source>
</evidence>
<reference evidence="3" key="1">
    <citation type="journal article" date="2019" name="Int. J. Syst. Evol. Microbiol.">
        <title>The Global Catalogue of Microorganisms (GCM) 10K type strain sequencing project: providing services to taxonomists for standard genome sequencing and annotation.</title>
        <authorList>
            <consortium name="The Broad Institute Genomics Platform"/>
            <consortium name="The Broad Institute Genome Sequencing Center for Infectious Disease"/>
            <person name="Wu L."/>
            <person name="Ma J."/>
        </authorList>
    </citation>
    <scope>NUCLEOTIDE SEQUENCE [LARGE SCALE GENOMIC DNA]</scope>
    <source>
        <strain evidence="3">CGMCC 4.7396</strain>
    </source>
</reference>
<dbReference type="InterPro" id="IPR034660">
    <property type="entry name" value="DinB/YfiT-like"/>
</dbReference>
<dbReference type="Pfam" id="PF12867">
    <property type="entry name" value="DinB_2"/>
    <property type="match status" value="1"/>
</dbReference>
<gene>
    <name evidence="2" type="ORF">ACFO8M_04100</name>
</gene>
<dbReference type="SUPFAM" id="SSF109854">
    <property type="entry name" value="DinB/YfiT-like putative metalloenzymes"/>
    <property type="match status" value="1"/>
</dbReference>
<feature type="domain" description="DinB-like" evidence="1">
    <location>
        <begin position="20"/>
        <end position="174"/>
    </location>
</feature>
<comment type="caution">
    <text evidence="2">The sequence shown here is derived from an EMBL/GenBank/DDBJ whole genome shotgun (WGS) entry which is preliminary data.</text>
</comment>
<accession>A0ABV7PVZ7</accession>
<dbReference type="RefSeq" id="WP_387970852.1">
    <property type="nucleotide sequence ID" value="NZ_JBHRWO010000004.1"/>
</dbReference>
<evidence type="ECO:0000313" key="2">
    <source>
        <dbReference type="EMBL" id="MFC3491669.1"/>
    </source>
</evidence>
<name>A0ABV7PVZ7_9ACTN</name>
<protein>
    <submittedName>
        <fullName evidence="2">DinB family protein</fullName>
    </submittedName>
</protein>
<sequence length="192" mass="21762">MTVDWKAEILGQMEFYWDAHLRPRLEGLTDAEYFWEPVDGCWSLRPDAEGVLRMDGADPAPEPPPVTTIAWRMFHIGRDIFGVRARAFFGPHEGLEEAQMWDLRLWPDPPPATAADAIAMLEQTYAHWRENVSGLDAEEIQEPLGPKGSWFAEAPMARLVLHLNRELMAHGAEICLLRDLYRAKGLGAEVGR</sequence>
<organism evidence="2 3">
    <name type="scientific">Glycomyces rhizosphaerae</name>
    <dbReference type="NCBI Taxonomy" id="2054422"/>
    <lineage>
        <taxon>Bacteria</taxon>
        <taxon>Bacillati</taxon>
        <taxon>Actinomycetota</taxon>
        <taxon>Actinomycetes</taxon>
        <taxon>Glycomycetales</taxon>
        <taxon>Glycomycetaceae</taxon>
        <taxon>Glycomyces</taxon>
    </lineage>
</organism>
<dbReference type="InterPro" id="IPR024775">
    <property type="entry name" value="DinB-like"/>
</dbReference>
<keyword evidence="3" id="KW-1185">Reference proteome</keyword>
<dbReference type="EMBL" id="JBHRWO010000004">
    <property type="protein sequence ID" value="MFC3491669.1"/>
    <property type="molecule type" value="Genomic_DNA"/>
</dbReference>
<evidence type="ECO:0000259" key="1">
    <source>
        <dbReference type="Pfam" id="PF12867"/>
    </source>
</evidence>